<organism evidence="1 2">
    <name type="scientific">Olea europaea subsp. europaea</name>
    <dbReference type="NCBI Taxonomy" id="158383"/>
    <lineage>
        <taxon>Eukaryota</taxon>
        <taxon>Viridiplantae</taxon>
        <taxon>Streptophyta</taxon>
        <taxon>Embryophyta</taxon>
        <taxon>Tracheophyta</taxon>
        <taxon>Spermatophyta</taxon>
        <taxon>Magnoliopsida</taxon>
        <taxon>eudicotyledons</taxon>
        <taxon>Gunneridae</taxon>
        <taxon>Pentapetalae</taxon>
        <taxon>asterids</taxon>
        <taxon>lamiids</taxon>
        <taxon>Lamiales</taxon>
        <taxon>Oleaceae</taxon>
        <taxon>Oleeae</taxon>
        <taxon>Olea</taxon>
    </lineage>
</organism>
<protein>
    <submittedName>
        <fullName evidence="1">Uncharacterized protein</fullName>
    </submittedName>
</protein>
<sequence length="76" mass="8507">MYRQKWVSSSVGRVGHFAAVEDRSETSLLVEDGADFDYVVSMLLVREGGDRNEEVGKGSVSFRVKLKEKNQGCPRI</sequence>
<gene>
    <name evidence="1" type="ORF">OLEA9_A062945</name>
</gene>
<dbReference type="EMBL" id="CACTIH010005448">
    <property type="protein sequence ID" value="CAA2993318.1"/>
    <property type="molecule type" value="Genomic_DNA"/>
</dbReference>
<dbReference type="AlphaFoldDB" id="A0A8S0SP09"/>
<comment type="caution">
    <text evidence="1">The sequence shown here is derived from an EMBL/GenBank/DDBJ whole genome shotgun (WGS) entry which is preliminary data.</text>
</comment>
<dbReference type="Gramene" id="OE9A062945T1">
    <property type="protein sequence ID" value="OE9A062945C1"/>
    <property type="gene ID" value="OE9A062945"/>
</dbReference>
<name>A0A8S0SP09_OLEEU</name>
<reference evidence="1 2" key="1">
    <citation type="submission" date="2019-12" db="EMBL/GenBank/DDBJ databases">
        <authorList>
            <person name="Alioto T."/>
            <person name="Alioto T."/>
            <person name="Gomez Garrido J."/>
        </authorList>
    </citation>
    <scope>NUCLEOTIDE SEQUENCE [LARGE SCALE GENOMIC DNA]</scope>
</reference>
<dbReference type="Proteomes" id="UP000594638">
    <property type="component" value="Unassembled WGS sequence"/>
</dbReference>
<evidence type="ECO:0000313" key="2">
    <source>
        <dbReference type="Proteomes" id="UP000594638"/>
    </source>
</evidence>
<proteinExistence type="predicted"/>
<keyword evidence="2" id="KW-1185">Reference proteome</keyword>
<evidence type="ECO:0000313" key="1">
    <source>
        <dbReference type="EMBL" id="CAA2993318.1"/>
    </source>
</evidence>
<accession>A0A8S0SP09</accession>